<dbReference type="Pfam" id="PF03160">
    <property type="entry name" value="Calx-beta"/>
    <property type="match status" value="1"/>
</dbReference>
<evidence type="ECO:0000313" key="7">
    <source>
        <dbReference type="EMBL" id="GAA1960370.1"/>
    </source>
</evidence>
<keyword evidence="3" id="KW-0106">Calcium</keyword>
<dbReference type="PANTHER" id="PTHR11878:SF65">
    <property type="entry name" value="NA_CA-EXCHANGE PROTEIN, ISOFORM G"/>
    <property type="match status" value="1"/>
</dbReference>
<keyword evidence="4" id="KW-0406">Ion transport</keyword>
<evidence type="ECO:0000256" key="1">
    <source>
        <dbReference type="ARBA" id="ARBA00022729"/>
    </source>
</evidence>
<evidence type="ECO:0000256" key="4">
    <source>
        <dbReference type="ARBA" id="ARBA00023065"/>
    </source>
</evidence>
<dbReference type="PANTHER" id="PTHR11878">
    <property type="entry name" value="SODIUM/CALCIUM EXCHANGER"/>
    <property type="match status" value="1"/>
</dbReference>
<organism evidence="7 8">
    <name type="scientific">Nocardioides panacihumi</name>
    <dbReference type="NCBI Taxonomy" id="400774"/>
    <lineage>
        <taxon>Bacteria</taxon>
        <taxon>Bacillati</taxon>
        <taxon>Actinomycetota</taxon>
        <taxon>Actinomycetes</taxon>
        <taxon>Propionibacteriales</taxon>
        <taxon>Nocardioidaceae</taxon>
        <taxon>Nocardioides</taxon>
    </lineage>
</organism>
<proteinExistence type="predicted"/>
<feature type="signal peptide" evidence="5">
    <location>
        <begin position="1"/>
        <end position="30"/>
    </location>
</feature>
<sequence>MNALTKATVAIASASALALSAFATAGPASAAPKKPKVSIASVTVDEGAGQATITVTLNKKAKKKLKLNWATQAAPKSATRGKDFTAVKGRLVLQPGTKTADLVVPIIDDTEVEGTEFFFVKFNGKTVKVKNPRVRVTITDNDVAAPAS</sequence>
<dbReference type="InterPro" id="IPR038081">
    <property type="entry name" value="CalX-like_sf"/>
</dbReference>
<feature type="chain" id="PRO_5046725998" description="Calx-beta domain-containing protein" evidence="5">
    <location>
        <begin position="31"/>
        <end position="148"/>
    </location>
</feature>
<dbReference type="InterPro" id="IPR051171">
    <property type="entry name" value="CaCA"/>
</dbReference>
<dbReference type="RefSeq" id="WP_344044669.1">
    <property type="nucleotide sequence ID" value="NZ_BAAAPB010000002.1"/>
</dbReference>
<dbReference type="SMART" id="SM00237">
    <property type="entry name" value="Calx_beta"/>
    <property type="match status" value="1"/>
</dbReference>
<accession>A0ABN2QYA1</accession>
<keyword evidence="8" id="KW-1185">Reference proteome</keyword>
<keyword evidence="1 5" id="KW-0732">Signal</keyword>
<comment type="caution">
    <text evidence="7">The sequence shown here is derived from an EMBL/GenBank/DDBJ whole genome shotgun (WGS) entry which is preliminary data.</text>
</comment>
<protein>
    <recommendedName>
        <fullName evidence="6">Calx-beta domain-containing protein</fullName>
    </recommendedName>
</protein>
<dbReference type="InterPro" id="IPR003644">
    <property type="entry name" value="Calx_beta"/>
</dbReference>
<name>A0ABN2QYA1_9ACTN</name>
<evidence type="ECO:0000256" key="5">
    <source>
        <dbReference type="SAM" id="SignalP"/>
    </source>
</evidence>
<dbReference type="Gene3D" id="2.60.40.2030">
    <property type="match status" value="1"/>
</dbReference>
<evidence type="ECO:0000259" key="6">
    <source>
        <dbReference type="SMART" id="SM00237"/>
    </source>
</evidence>
<evidence type="ECO:0000256" key="2">
    <source>
        <dbReference type="ARBA" id="ARBA00022737"/>
    </source>
</evidence>
<gene>
    <name evidence="7" type="ORF">GCM10009798_19970</name>
</gene>
<dbReference type="SUPFAM" id="SSF141072">
    <property type="entry name" value="CalX-like"/>
    <property type="match status" value="1"/>
</dbReference>
<keyword evidence="4" id="KW-0813">Transport</keyword>
<dbReference type="EMBL" id="BAAAPB010000002">
    <property type="protein sequence ID" value="GAA1960370.1"/>
    <property type="molecule type" value="Genomic_DNA"/>
</dbReference>
<feature type="domain" description="Calx-beta" evidence="6">
    <location>
        <begin position="24"/>
        <end position="123"/>
    </location>
</feature>
<evidence type="ECO:0000313" key="8">
    <source>
        <dbReference type="Proteomes" id="UP001500571"/>
    </source>
</evidence>
<keyword evidence="2" id="KW-0677">Repeat</keyword>
<reference evidence="7 8" key="1">
    <citation type="journal article" date="2019" name="Int. J. Syst. Evol. Microbiol.">
        <title>The Global Catalogue of Microorganisms (GCM) 10K type strain sequencing project: providing services to taxonomists for standard genome sequencing and annotation.</title>
        <authorList>
            <consortium name="The Broad Institute Genomics Platform"/>
            <consortium name="The Broad Institute Genome Sequencing Center for Infectious Disease"/>
            <person name="Wu L."/>
            <person name="Ma J."/>
        </authorList>
    </citation>
    <scope>NUCLEOTIDE SEQUENCE [LARGE SCALE GENOMIC DNA]</scope>
    <source>
        <strain evidence="7 8">JCM 15309</strain>
    </source>
</reference>
<dbReference type="Proteomes" id="UP001500571">
    <property type="component" value="Unassembled WGS sequence"/>
</dbReference>
<evidence type="ECO:0000256" key="3">
    <source>
        <dbReference type="ARBA" id="ARBA00022837"/>
    </source>
</evidence>